<protein>
    <submittedName>
        <fullName evidence="4">Glycosyltransferase family 1 protein</fullName>
    </submittedName>
</protein>
<dbReference type="InterPro" id="IPR028098">
    <property type="entry name" value="Glyco_trans_4-like_N"/>
</dbReference>
<reference evidence="4" key="1">
    <citation type="submission" date="2023-06" db="EMBL/GenBank/DDBJ databases">
        <title>Two Chryseobacterium gambrini strains from China.</title>
        <authorList>
            <person name="Zeng J."/>
            <person name="Wu Y."/>
        </authorList>
    </citation>
    <scope>NUCLEOTIDE SEQUENCE</scope>
    <source>
        <strain evidence="4">SQ219</strain>
    </source>
</reference>
<dbReference type="PANTHER" id="PTHR46401">
    <property type="entry name" value="GLYCOSYLTRANSFERASE WBBK-RELATED"/>
    <property type="match status" value="1"/>
</dbReference>
<sequence length="331" mass="38260">MKINYFFRAYNSHQISIEKLFDIIIKSIEEKGVKTYKIVNPYNFSFVSMFRSMLYFRKNQAQINHITGDIHWASLFLDANRTVLTIHDLVGLEQMKGVKRKLYFLLWVYLPIRKLKYITAISEKTKQEIVNLIPWSKDKITVIPNCVSIEINKKDEVKEISDIPNILIVGTRQNKNIDRVFRALKGLNIHLTIVGNLSTIQEMYLMENKFKYDNLVGITESELLKCYQKAHILCFVSVYEGFGLPILEAQAQNCCVITSDLSPMNEVAGEGALLVNPYSVESIRSAIKDLINNKEERQRLTLLGKKNVVKYSVENVANLYIKLYFKILSKS</sequence>
<evidence type="ECO:0000259" key="3">
    <source>
        <dbReference type="Pfam" id="PF13439"/>
    </source>
</evidence>
<evidence type="ECO:0000313" key="4">
    <source>
        <dbReference type="EMBL" id="MDN4013552.1"/>
    </source>
</evidence>
<dbReference type="AlphaFoldDB" id="A0AAJ1R4X1"/>
<dbReference type="InterPro" id="IPR001296">
    <property type="entry name" value="Glyco_trans_1"/>
</dbReference>
<evidence type="ECO:0000259" key="2">
    <source>
        <dbReference type="Pfam" id="PF00534"/>
    </source>
</evidence>
<dbReference type="Gene3D" id="3.40.50.2000">
    <property type="entry name" value="Glycogen Phosphorylase B"/>
    <property type="match status" value="2"/>
</dbReference>
<dbReference type="Pfam" id="PF00534">
    <property type="entry name" value="Glycos_transf_1"/>
    <property type="match status" value="1"/>
</dbReference>
<accession>A0AAJ1R4X1</accession>
<dbReference type="EMBL" id="JAUHGV010000017">
    <property type="protein sequence ID" value="MDN4013552.1"/>
    <property type="molecule type" value="Genomic_DNA"/>
</dbReference>
<comment type="caution">
    <text evidence="4">The sequence shown here is derived from an EMBL/GenBank/DDBJ whole genome shotgun (WGS) entry which is preliminary data.</text>
</comment>
<keyword evidence="1" id="KW-0808">Transferase</keyword>
<proteinExistence type="predicted"/>
<dbReference type="GO" id="GO:0016757">
    <property type="term" value="F:glycosyltransferase activity"/>
    <property type="evidence" value="ECO:0007669"/>
    <property type="project" value="InterPro"/>
</dbReference>
<dbReference type="SUPFAM" id="SSF53756">
    <property type="entry name" value="UDP-Glycosyltransferase/glycogen phosphorylase"/>
    <property type="match status" value="1"/>
</dbReference>
<dbReference type="Pfam" id="PF13439">
    <property type="entry name" value="Glyco_transf_4"/>
    <property type="match status" value="1"/>
</dbReference>
<organism evidence="4 5">
    <name type="scientific">Chryseobacterium gambrini</name>
    <dbReference type="NCBI Taxonomy" id="373672"/>
    <lineage>
        <taxon>Bacteria</taxon>
        <taxon>Pseudomonadati</taxon>
        <taxon>Bacteroidota</taxon>
        <taxon>Flavobacteriia</taxon>
        <taxon>Flavobacteriales</taxon>
        <taxon>Weeksellaceae</taxon>
        <taxon>Chryseobacterium group</taxon>
        <taxon>Chryseobacterium</taxon>
    </lineage>
</organism>
<evidence type="ECO:0000256" key="1">
    <source>
        <dbReference type="ARBA" id="ARBA00022679"/>
    </source>
</evidence>
<evidence type="ECO:0000313" key="5">
    <source>
        <dbReference type="Proteomes" id="UP001225933"/>
    </source>
</evidence>
<feature type="domain" description="Glycosyltransferase subfamily 4-like N-terminal" evidence="3">
    <location>
        <begin position="40"/>
        <end position="150"/>
    </location>
</feature>
<dbReference type="RefSeq" id="WP_214590634.1">
    <property type="nucleotide sequence ID" value="NZ_JAUHGV010000017.1"/>
</dbReference>
<dbReference type="PANTHER" id="PTHR46401:SF2">
    <property type="entry name" value="GLYCOSYLTRANSFERASE WBBK-RELATED"/>
    <property type="match status" value="1"/>
</dbReference>
<dbReference type="Proteomes" id="UP001225933">
    <property type="component" value="Unassembled WGS sequence"/>
</dbReference>
<gene>
    <name evidence="4" type="ORF">QX233_13830</name>
</gene>
<feature type="domain" description="Glycosyl transferase family 1" evidence="2">
    <location>
        <begin position="161"/>
        <end position="301"/>
    </location>
</feature>
<name>A0AAJ1R4X1_9FLAO</name>
<dbReference type="CDD" id="cd03809">
    <property type="entry name" value="GT4_MtfB-like"/>
    <property type="match status" value="1"/>
</dbReference>